<evidence type="ECO:0000313" key="2">
    <source>
        <dbReference type="Proteomes" id="UP000236546"/>
    </source>
</evidence>
<evidence type="ECO:0000313" key="1">
    <source>
        <dbReference type="EMBL" id="PNP42311.1"/>
    </source>
</evidence>
<dbReference type="InterPro" id="IPR036852">
    <property type="entry name" value="Peptidase_S8/S53_dom_sf"/>
</dbReference>
<name>A0A2K0T9W6_9HYPO</name>
<dbReference type="Proteomes" id="UP000236546">
    <property type="component" value="Unassembled WGS sequence"/>
</dbReference>
<sequence length="176" mass="19225">MSCGINTPDEAIDKAIETAIENKISIFAAAANGGGNNLRPYPSKRGDGFLAIHASDGLGNDGGIGPTPMKNRENFSTLGIAIPSKWKKQATDISGTSYATPIAASLAANMLELARCKFDLSEHQQNMLRKYNVVRQILQLMVGKDIQPRGGYDYIVPEINNRLEENLRLLIDEMFN</sequence>
<gene>
    <name evidence="1" type="ORF">TGAMA5MH_05993</name>
</gene>
<dbReference type="GO" id="GO:0006508">
    <property type="term" value="P:proteolysis"/>
    <property type="evidence" value="ECO:0007669"/>
    <property type="project" value="InterPro"/>
</dbReference>
<dbReference type="AlphaFoldDB" id="A0A2K0T9W6"/>
<dbReference type="EMBL" id="MTYH01000051">
    <property type="protein sequence ID" value="PNP42311.1"/>
    <property type="molecule type" value="Genomic_DNA"/>
</dbReference>
<accession>A0A2K0T9W6</accession>
<dbReference type="OrthoDB" id="206201at2759"/>
<dbReference type="SUPFAM" id="SSF52743">
    <property type="entry name" value="Subtilisin-like"/>
    <property type="match status" value="1"/>
</dbReference>
<comment type="caution">
    <text evidence="1">The sequence shown here is derived from an EMBL/GenBank/DDBJ whole genome shotgun (WGS) entry which is preliminary data.</text>
</comment>
<protein>
    <submittedName>
        <fullName evidence="1">Uncharacterized protein</fullName>
    </submittedName>
</protein>
<dbReference type="Gene3D" id="3.40.50.200">
    <property type="entry name" value="Peptidase S8/S53 domain"/>
    <property type="match status" value="1"/>
</dbReference>
<reference evidence="1 2" key="1">
    <citation type="submission" date="2017-02" db="EMBL/GenBank/DDBJ databases">
        <title>Genomes of Trichoderma spp. with biocontrol activity.</title>
        <authorList>
            <person name="Gardiner D."/>
            <person name="Kazan K."/>
            <person name="Vos C."/>
            <person name="Harvey P."/>
        </authorList>
    </citation>
    <scope>NUCLEOTIDE SEQUENCE [LARGE SCALE GENOMIC DNA]</scope>
    <source>
        <strain evidence="1 2">A5MH</strain>
    </source>
</reference>
<dbReference type="GO" id="GO:0004252">
    <property type="term" value="F:serine-type endopeptidase activity"/>
    <property type="evidence" value="ECO:0007669"/>
    <property type="project" value="InterPro"/>
</dbReference>
<proteinExistence type="predicted"/>
<organism evidence="1 2">
    <name type="scientific">Trichoderma gamsii</name>
    <dbReference type="NCBI Taxonomy" id="398673"/>
    <lineage>
        <taxon>Eukaryota</taxon>
        <taxon>Fungi</taxon>
        <taxon>Dikarya</taxon>
        <taxon>Ascomycota</taxon>
        <taxon>Pezizomycotina</taxon>
        <taxon>Sordariomycetes</taxon>
        <taxon>Hypocreomycetidae</taxon>
        <taxon>Hypocreales</taxon>
        <taxon>Hypocreaceae</taxon>
        <taxon>Trichoderma</taxon>
    </lineage>
</organism>